<comment type="function">
    <text evidence="14">E3 ubiquitin-protein ligase component of the ribosome quality control complex (RQC), a ribosome-associated complex that mediates ubiquitination and extraction of incompletely synthesized nascent chains for proteasomal degradation. Mediates ubiquitination of proteins derived from mRNAs lacking stop codons (non-stop proteins) and other translation arrest products induced by poly-lysine sequences and tandem rare codons. Ubiquitination leads to CDC48 recruitment for extraction and degradation of the incomplete translation product. May indirectly play a role in chromatin function and transcription.</text>
</comment>
<dbReference type="GO" id="GO:0043023">
    <property type="term" value="F:ribosomal large subunit binding"/>
    <property type="evidence" value="ECO:0007669"/>
    <property type="project" value="TreeGrafter"/>
</dbReference>
<dbReference type="PANTHER" id="PTHR12389:SF0">
    <property type="entry name" value="E3 UBIQUITIN-PROTEIN LIGASE LISTERIN"/>
    <property type="match status" value="1"/>
</dbReference>
<dbReference type="CDD" id="cd16491">
    <property type="entry name" value="RING-CH-C4HC3_LTN1"/>
    <property type="match status" value="1"/>
</dbReference>
<dbReference type="GO" id="GO:0008270">
    <property type="term" value="F:zinc ion binding"/>
    <property type="evidence" value="ECO:0007669"/>
    <property type="project" value="UniProtKB-KW"/>
</dbReference>
<evidence type="ECO:0000256" key="2">
    <source>
        <dbReference type="ARBA" id="ARBA00004514"/>
    </source>
</evidence>
<protein>
    <recommendedName>
        <fullName evidence="6 16">E3 ubiquitin-protein ligase listerin</fullName>
        <ecNumber evidence="5 16">2.3.2.27</ecNumber>
    </recommendedName>
    <alternativeName>
        <fullName evidence="16">RING-type E3 ubiquitin transferase listerin</fullName>
    </alternativeName>
</protein>
<dbReference type="InterPro" id="IPR011016">
    <property type="entry name" value="Znf_RING-CH"/>
</dbReference>
<evidence type="ECO:0000256" key="1">
    <source>
        <dbReference type="ARBA" id="ARBA00000900"/>
    </source>
</evidence>
<dbReference type="FunFam" id="3.30.40.10:FF:000038">
    <property type="entry name" value="E3 ubiquitin-protein ligase listerin"/>
    <property type="match status" value="1"/>
</dbReference>
<evidence type="ECO:0000256" key="8">
    <source>
        <dbReference type="ARBA" id="ARBA00022679"/>
    </source>
</evidence>
<feature type="domain" description="RING-type" evidence="17">
    <location>
        <begin position="1493"/>
        <end position="1540"/>
    </location>
</feature>
<dbReference type="EC" id="2.3.2.27" evidence="5 16"/>
<evidence type="ECO:0000259" key="17">
    <source>
        <dbReference type="PROSITE" id="PS50089"/>
    </source>
</evidence>
<evidence type="ECO:0000256" key="14">
    <source>
        <dbReference type="ARBA" id="ARBA00055150"/>
    </source>
</evidence>
<keyword evidence="9 16" id="KW-0479">Metal-binding</keyword>
<sequence>MSTAFGFSSETSLGTNGFEVSLNYITGIPDPNLLICSNTLKLAFKSLLKRDVNTKEKAISNMLEFIKENPSELNNDLTIITWVQLYPKLSIDDSKKVRSLSHQIQSQFVLTLGKLYVKYLKDTIGIWLSGYYDSDRSTSKVCKESVQIAFGGNAEKISNLWKIFTSQILNYSHQVLANETKDTLSDERFCSNDESEAKYLRVLQASILLIVHVMSEINTMEKLSDNVIELLQSIFNQEALHEAFNSKDFNFKKAAYLSFKTLVTSKHVNSIINKHSYKALSKAMVKGIKFDSKINLLLYSNVIITILDTLVQVSLYDPSFWINIKKSDDKLLSLLKLGSINSEPIYYDIVFKLFKILPDDFISITDSEKFKPYYDAFLSSVEKEKSITFLEKGWKILITLIKTLISDGGITNHILETFTLALIKLIDSPRLLALPLKNLMNDLQSFMNDDKDVLLDINSLVMDSLPNKPLILSDFNDYTVKNVNNFLESFLDLLICNESDLEEILLANSIESLEEESSQERPILAFTIINLFIKKRSEKFEDSISSFVLNLPYYITESYIDQPLQTLVLFSHLNFAKDTNVNALVDKVFSKLRNFNLESDLLKIIPKLAHFNIHEAKEINNYLLSTSKESKGDNKNNASSFYEILTLEILSNLYKSENFSSFIYNSSIHYNNELFIEFSEQMPEFLGKLLSVVINDEEENRQIYSYASDLLKKLESNLLVNEVFTEVFKTSLLKIVENCDSSFTSIVTKLSAVPKDIYNSYVQIDLLNSFEIAFSESPQKLLSLANSLDLGLYFFIENYEKESKIDFNLAKQIINRASFYSEMLKSEINLNSMVEKNIINLSLISEFSSDVLFLETSFSGIMQEKTIEFQATIKSMLLKSFKNISYEELFKAAVENKTDNNSLSYLLTLLSNENKTISYYSYRILKYIFSEKVESLSHTTFEELNFKPLSKYPILLFIILSSSKKHLTSNNLDFVRTNCVANLISIKRASEISSIGLKELLLLNAFIDIDLDYHIPEDLVLIAPQRCLILLNTISSWLESEIAYDESFKPVRITMMQFIERYIGGIYYVCDSKYPSDFIGKVFGLGTKLLSETINLVDSEDDIAIDLLHSSLRQYILLYKYKADIESWDDDCADTEEEIINLFFKISKLNNINQPVNILCEQFSRILIEIVKPTKLSSYYEKMYDLIDIQNIQIQRVCCVLLHKLIPEVQDNLVVEFALSKKKANEEGTSGIHLPKTLINITNTPLLDYIEFEAPWKVYQYLWSWYLIMDHFKNITQQMRQDYINDLSEEKICMFLNFIFTELNINKFKLHDDEKTYVKDYSFNDNSILSYDEETKKLLVNLLYEIMNNIGGTFTQNWFHSIKDKQFQQSIEKFIVSFISPELINDILSTLADKNSIEDSEFKININRKTNEIKCLYNIDEQKMEISITLPANYPLSQISVNGISRVGVDEKKWKSWIMSAQYVINFQNGTILDSIKHFKDNVTANFENYDDCAICYSILNAVDHSTPNKVCPTCKHNFHSACLYRWFKSSGASTCPLCRSKFQFKKHS</sequence>
<dbReference type="PANTHER" id="PTHR12389">
    <property type="entry name" value="ZINC FINGER PROTEIN 294"/>
    <property type="match status" value="1"/>
</dbReference>
<evidence type="ECO:0000256" key="4">
    <source>
        <dbReference type="ARBA" id="ARBA00007997"/>
    </source>
</evidence>
<evidence type="ECO:0000256" key="6">
    <source>
        <dbReference type="ARBA" id="ARBA00017157"/>
    </source>
</evidence>
<dbReference type="PROSITE" id="PS50089">
    <property type="entry name" value="ZF_RING_2"/>
    <property type="match status" value="1"/>
</dbReference>
<name>A0A9P7BGZ8_9ASCO</name>
<dbReference type="Pfam" id="PF23009">
    <property type="entry name" value="UBC_like"/>
    <property type="match status" value="1"/>
</dbReference>
<dbReference type="GO" id="GO:1990116">
    <property type="term" value="P:ribosome-associated ubiquitin-dependent protein catabolic process"/>
    <property type="evidence" value="ECO:0007669"/>
    <property type="project" value="UniProtKB-UniRule"/>
</dbReference>
<dbReference type="SMART" id="SM01197">
    <property type="entry name" value="FANCL_C"/>
    <property type="match status" value="1"/>
</dbReference>
<keyword evidence="19" id="KW-1185">Reference proteome</keyword>
<organism evidence="18 19">
    <name type="scientific">Pichia californica</name>
    <dbReference type="NCBI Taxonomy" id="460514"/>
    <lineage>
        <taxon>Eukaryota</taxon>
        <taxon>Fungi</taxon>
        <taxon>Dikarya</taxon>
        <taxon>Ascomycota</taxon>
        <taxon>Saccharomycotina</taxon>
        <taxon>Pichiomycetes</taxon>
        <taxon>Pichiales</taxon>
        <taxon>Pichiaceae</taxon>
        <taxon>Pichia</taxon>
    </lineage>
</organism>
<dbReference type="EMBL" id="PUHW01000022">
    <property type="protein sequence ID" value="KAG0690676.1"/>
    <property type="molecule type" value="Genomic_DNA"/>
</dbReference>
<comment type="pathway">
    <text evidence="3 16">Protein modification; protein ubiquitination.</text>
</comment>
<comment type="similarity">
    <text evidence="4 16">Belongs to the LTN1 family.</text>
</comment>
<dbReference type="InterPro" id="IPR054478">
    <property type="entry name" value="LTN1_UBC"/>
</dbReference>
<keyword evidence="12 16" id="KW-0833">Ubl conjugation pathway</keyword>
<dbReference type="InterPro" id="IPR054476">
    <property type="entry name" value="Ltn1_N"/>
</dbReference>
<evidence type="ECO:0000256" key="5">
    <source>
        <dbReference type="ARBA" id="ARBA00012483"/>
    </source>
</evidence>
<evidence type="ECO:0000313" key="19">
    <source>
        <dbReference type="Proteomes" id="UP000697127"/>
    </source>
</evidence>
<dbReference type="GO" id="GO:1990112">
    <property type="term" value="C:RQC complex"/>
    <property type="evidence" value="ECO:0007669"/>
    <property type="project" value="UniProtKB-UniRule"/>
</dbReference>
<keyword evidence="7" id="KW-0963">Cytoplasm</keyword>
<comment type="caution">
    <text evidence="18">The sequence shown here is derived from an EMBL/GenBank/DDBJ whole genome shotgun (WGS) entry which is preliminary data.</text>
</comment>
<evidence type="ECO:0000256" key="13">
    <source>
        <dbReference type="ARBA" id="ARBA00022833"/>
    </source>
</evidence>
<evidence type="ECO:0000313" key="18">
    <source>
        <dbReference type="EMBL" id="KAG0690676.1"/>
    </source>
</evidence>
<keyword evidence="8 16" id="KW-0808">Transferase</keyword>
<evidence type="ECO:0000256" key="3">
    <source>
        <dbReference type="ARBA" id="ARBA00004906"/>
    </source>
</evidence>
<dbReference type="Pfam" id="PF22999">
    <property type="entry name" value="LTN1_E3_ligase_6th"/>
    <property type="match status" value="1"/>
</dbReference>
<keyword evidence="10" id="KW-0677">Repeat</keyword>
<evidence type="ECO:0000256" key="15">
    <source>
        <dbReference type="PROSITE-ProRule" id="PRU00175"/>
    </source>
</evidence>
<dbReference type="SMART" id="SM00184">
    <property type="entry name" value="RING"/>
    <property type="match status" value="1"/>
</dbReference>
<dbReference type="SUPFAM" id="SSF57850">
    <property type="entry name" value="RING/U-box"/>
    <property type="match status" value="1"/>
</dbReference>
<dbReference type="Proteomes" id="UP000697127">
    <property type="component" value="Unassembled WGS sequence"/>
</dbReference>
<evidence type="ECO:0000256" key="10">
    <source>
        <dbReference type="ARBA" id="ARBA00022737"/>
    </source>
</evidence>
<reference evidence="18" key="1">
    <citation type="submission" date="2020-11" db="EMBL/GenBank/DDBJ databases">
        <title>Kefir isolates.</title>
        <authorList>
            <person name="Marcisauskas S."/>
            <person name="Kim Y."/>
            <person name="Blasche S."/>
        </authorList>
    </citation>
    <scope>NUCLEOTIDE SEQUENCE</scope>
    <source>
        <strain evidence="18">Olga-1</strain>
    </source>
</reference>
<evidence type="ECO:0000256" key="12">
    <source>
        <dbReference type="ARBA" id="ARBA00022786"/>
    </source>
</evidence>
<dbReference type="GO" id="GO:0005829">
    <property type="term" value="C:cytosol"/>
    <property type="evidence" value="ECO:0007669"/>
    <property type="project" value="UniProtKB-SubCell"/>
</dbReference>
<dbReference type="SMART" id="SM00744">
    <property type="entry name" value="RINGv"/>
    <property type="match status" value="1"/>
</dbReference>
<comment type="function">
    <text evidence="16">E3 ubiquitin-protein ligase. Component of the ribosome quality control complex (RQC), a ribosome-associated complex that mediates ubiquitination and extraction of incompletely synthesized nascent chains for proteasomal degradation.</text>
</comment>
<evidence type="ECO:0000256" key="16">
    <source>
        <dbReference type="RuleBase" id="RU367090"/>
    </source>
</evidence>
<dbReference type="Pfam" id="PF22958">
    <property type="entry name" value="Ltn1_1st"/>
    <property type="match status" value="1"/>
</dbReference>
<dbReference type="InterPro" id="IPR001841">
    <property type="entry name" value="Znf_RING"/>
</dbReference>
<evidence type="ECO:0000256" key="7">
    <source>
        <dbReference type="ARBA" id="ARBA00022490"/>
    </source>
</evidence>
<dbReference type="InterPro" id="IPR039795">
    <property type="entry name" value="LTN1/Rkr1"/>
</dbReference>
<comment type="subcellular location">
    <subcellularLocation>
        <location evidence="2">Cytoplasm</location>
        <location evidence="2">Cytosol</location>
    </subcellularLocation>
</comment>
<proteinExistence type="inferred from homology"/>
<dbReference type="InterPro" id="IPR054477">
    <property type="entry name" value="LTN1_E3_ligase_6th"/>
</dbReference>
<gene>
    <name evidence="18" type="ORF">C6P40_001899</name>
</gene>
<dbReference type="GO" id="GO:0072344">
    <property type="term" value="P:rescue of stalled ribosome"/>
    <property type="evidence" value="ECO:0007669"/>
    <property type="project" value="UniProtKB-UniRule"/>
</dbReference>
<dbReference type="InterPro" id="IPR013083">
    <property type="entry name" value="Znf_RING/FYVE/PHD"/>
</dbReference>
<comment type="catalytic activity">
    <reaction evidence="1 16">
        <text>S-ubiquitinyl-[E2 ubiquitin-conjugating enzyme]-L-cysteine + [acceptor protein]-L-lysine = [E2 ubiquitin-conjugating enzyme]-L-cysteine + N(6)-ubiquitinyl-[acceptor protein]-L-lysine.</text>
        <dbReference type="EC" id="2.3.2.27"/>
    </reaction>
</comment>
<keyword evidence="13 16" id="KW-0862">Zinc</keyword>
<evidence type="ECO:0000256" key="9">
    <source>
        <dbReference type="ARBA" id="ARBA00022723"/>
    </source>
</evidence>
<dbReference type="InterPro" id="IPR039804">
    <property type="entry name" value="RING-CH-C4HC3_LTN1"/>
</dbReference>
<comment type="subunit">
    <text evidence="16">Component of the ribosome quality control complex (RQC).</text>
</comment>
<keyword evidence="11 15" id="KW-0863">Zinc-finger</keyword>
<dbReference type="Gene3D" id="3.30.40.10">
    <property type="entry name" value="Zinc/RING finger domain, C3HC4 (zinc finger)"/>
    <property type="match status" value="1"/>
</dbReference>
<dbReference type="GO" id="GO:0061630">
    <property type="term" value="F:ubiquitin protein ligase activity"/>
    <property type="evidence" value="ECO:0007669"/>
    <property type="project" value="UniProtKB-UniRule"/>
</dbReference>
<dbReference type="Pfam" id="PF13639">
    <property type="entry name" value="zf-RING_2"/>
    <property type="match status" value="1"/>
</dbReference>
<accession>A0A9P7BGZ8</accession>
<evidence type="ECO:0000256" key="11">
    <source>
        <dbReference type="ARBA" id="ARBA00022771"/>
    </source>
</evidence>